<gene>
    <name evidence="11" type="primary">argS</name>
    <name evidence="15" type="ORF">SAMN02745716_0014</name>
</gene>
<feature type="domain" description="Arginyl tRNA synthetase N-terminal" evidence="14">
    <location>
        <begin position="25"/>
        <end position="111"/>
    </location>
</feature>
<dbReference type="InterPro" id="IPR001278">
    <property type="entry name" value="Arg-tRNA-ligase"/>
</dbReference>
<evidence type="ECO:0000313" key="15">
    <source>
        <dbReference type="EMBL" id="SEH10167.1"/>
    </source>
</evidence>
<dbReference type="FunFam" id="3.40.50.620:FF:000062">
    <property type="entry name" value="Arginine--tRNA ligase"/>
    <property type="match status" value="1"/>
</dbReference>
<name>A0A1H6FH42_THEAL</name>
<dbReference type="Gene3D" id="3.30.1360.70">
    <property type="entry name" value="Arginyl tRNA synthetase N-terminal domain"/>
    <property type="match status" value="1"/>
</dbReference>
<comment type="subunit">
    <text evidence="3 11">Monomer.</text>
</comment>
<dbReference type="SUPFAM" id="SSF47323">
    <property type="entry name" value="Anticodon-binding domain of a subclass of class I aminoacyl-tRNA synthetases"/>
    <property type="match status" value="1"/>
</dbReference>
<dbReference type="PANTHER" id="PTHR11956:SF5">
    <property type="entry name" value="ARGININE--TRNA LIGASE, CYTOPLASMIC"/>
    <property type="match status" value="1"/>
</dbReference>
<dbReference type="AlphaFoldDB" id="A0A1H6FH42"/>
<dbReference type="HAMAP" id="MF_00123">
    <property type="entry name" value="Arg_tRNA_synth"/>
    <property type="match status" value="1"/>
</dbReference>
<evidence type="ECO:0000256" key="7">
    <source>
        <dbReference type="ARBA" id="ARBA00022840"/>
    </source>
</evidence>
<dbReference type="GO" id="GO:0006420">
    <property type="term" value="P:arginyl-tRNA aminoacylation"/>
    <property type="evidence" value="ECO:0007669"/>
    <property type="project" value="UniProtKB-UniRule"/>
</dbReference>
<dbReference type="InterPro" id="IPR009080">
    <property type="entry name" value="tRNAsynth_Ia_anticodon-bd"/>
</dbReference>
<dbReference type="Proteomes" id="UP000222056">
    <property type="component" value="Unassembled WGS sequence"/>
</dbReference>
<comment type="catalytic activity">
    <reaction evidence="10 11">
        <text>tRNA(Arg) + L-arginine + ATP = L-arginyl-tRNA(Arg) + AMP + diphosphate</text>
        <dbReference type="Rhea" id="RHEA:20301"/>
        <dbReference type="Rhea" id="RHEA-COMP:9658"/>
        <dbReference type="Rhea" id="RHEA-COMP:9673"/>
        <dbReference type="ChEBI" id="CHEBI:30616"/>
        <dbReference type="ChEBI" id="CHEBI:32682"/>
        <dbReference type="ChEBI" id="CHEBI:33019"/>
        <dbReference type="ChEBI" id="CHEBI:78442"/>
        <dbReference type="ChEBI" id="CHEBI:78513"/>
        <dbReference type="ChEBI" id="CHEBI:456215"/>
        <dbReference type="EC" id="6.1.1.19"/>
    </reaction>
</comment>
<dbReference type="InterPro" id="IPR014729">
    <property type="entry name" value="Rossmann-like_a/b/a_fold"/>
</dbReference>
<evidence type="ECO:0000256" key="5">
    <source>
        <dbReference type="ARBA" id="ARBA00022598"/>
    </source>
</evidence>
<evidence type="ECO:0000256" key="3">
    <source>
        <dbReference type="ARBA" id="ARBA00011245"/>
    </source>
</evidence>
<sequence>MALTASVVCALDVSATSGTLCDPVGELRDLLVDAARAVAGGGELPREPTLERPPDRELGDFASNAALLLAPVVRSAPRTVAPKLAAELAERLGARVESIDVAGPGFLNLRLGDAWFKQSLGAVIAAGESFGRPRAVLPERVLVEFVSANPTGPLTVASGRHAAYGDALCRLLQFAGHAVEREYYVNDAGSQVERFARSLAARARGEEPPEDGYHGAYVSVLAHQIPGAAELPLDELAQRGVEAMLDSVRATLDRFGVQMDRFFSERSLHERGAIESVLARLAERGHTYEREGALWLRTTAFGDDKDRVLRRSSGEYTYFAADIAYHADKLERLARAEEPGGARAIDVLGADHHGYVARMRAAWQALGGDPDRLELVIMQLVHLVEGGERAQMSKRAGTVVTLDELIDDIGVDAARWFLLSRSHDTTLELDLDLARREAQENPVYYVQYAHARIASILERAGEGREQAVRSCDLAASREHLAPAARELLLTLFALPVEVGEAVERRAPHRLTAYLLDLARAFSAFYRDCRVLGASEEGGDEDFRLAVCIAVRDALARGLGLLGISAPSRM</sequence>
<keyword evidence="9 11" id="KW-0030">Aminoacyl-tRNA synthetase</keyword>
<evidence type="ECO:0000256" key="2">
    <source>
        <dbReference type="ARBA" id="ARBA00005594"/>
    </source>
</evidence>
<dbReference type="InterPro" id="IPR008909">
    <property type="entry name" value="DALR_anticod-bd"/>
</dbReference>
<dbReference type="InterPro" id="IPR035684">
    <property type="entry name" value="ArgRS_core"/>
</dbReference>
<dbReference type="SUPFAM" id="SSF52374">
    <property type="entry name" value="Nucleotidylyl transferase"/>
    <property type="match status" value="1"/>
</dbReference>
<dbReference type="GO" id="GO:0005737">
    <property type="term" value="C:cytoplasm"/>
    <property type="evidence" value="ECO:0007669"/>
    <property type="project" value="UniProtKB-SubCell"/>
</dbReference>
<keyword evidence="16" id="KW-1185">Reference proteome</keyword>
<dbReference type="Gene3D" id="1.10.730.10">
    <property type="entry name" value="Isoleucyl-tRNA Synthetase, Domain 1"/>
    <property type="match status" value="1"/>
</dbReference>
<evidence type="ECO:0000256" key="6">
    <source>
        <dbReference type="ARBA" id="ARBA00022741"/>
    </source>
</evidence>
<protein>
    <recommendedName>
        <fullName evidence="11">Arginine--tRNA ligase</fullName>
        <ecNumber evidence="11">6.1.1.19</ecNumber>
    </recommendedName>
    <alternativeName>
        <fullName evidence="11">Arginyl-tRNA synthetase</fullName>
        <shortName evidence="11">ArgRS</shortName>
    </alternativeName>
</protein>
<dbReference type="InterPro" id="IPR036695">
    <property type="entry name" value="Arg-tRNA-synth_N_sf"/>
</dbReference>
<dbReference type="EMBL" id="FNWJ01000001">
    <property type="protein sequence ID" value="SEH10167.1"/>
    <property type="molecule type" value="Genomic_DNA"/>
</dbReference>
<evidence type="ECO:0000256" key="10">
    <source>
        <dbReference type="ARBA" id="ARBA00049339"/>
    </source>
</evidence>
<dbReference type="InterPro" id="IPR005148">
    <property type="entry name" value="Arg-tRNA-synth_N"/>
</dbReference>
<dbReference type="CDD" id="cd00671">
    <property type="entry name" value="ArgRS_core"/>
    <property type="match status" value="1"/>
</dbReference>
<dbReference type="PANTHER" id="PTHR11956">
    <property type="entry name" value="ARGINYL-TRNA SYNTHETASE"/>
    <property type="match status" value="1"/>
</dbReference>
<proteinExistence type="inferred from homology"/>
<dbReference type="SUPFAM" id="SSF55190">
    <property type="entry name" value="Arginyl-tRNA synthetase (ArgRS), N-terminal 'additional' domain"/>
    <property type="match status" value="1"/>
</dbReference>
<dbReference type="GO" id="GO:0004814">
    <property type="term" value="F:arginine-tRNA ligase activity"/>
    <property type="evidence" value="ECO:0007669"/>
    <property type="project" value="UniProtKB-UniRule"/>
</dbReference>
<dbReference type="Pfam" id="PF03485">
    <property type="entry name" value="Arg_tRNA_synt_N"/>
    <property type="match status" value="1"/>
</dbReference>
<accession>A0A1H6FH42</accession>
<evidence type="ECO:0000256" key="9">
    <source>
        <dbReference type="ARBA" id="ARBA00023146"/>
    </source>
</evidence>
<feature type="domain" description="DALR anticodon binding" evidence="13">
    <location>
        <begin position="446"/>
        <end position="569"/>
    </location>
</feature>
<dbReference type="SMART" id="SM00836">
    <property type="entry name" value="DALR_1"/>
    <property type="match status" value="1"/>
</dbReference>
<dbReference type="Pfam" id="PF00750">
    <property type="entry name" value="tRNA-synt_1d"/>
    <property type="match status" value="1"/>
</dbReference>
<organism evidence="15 16">
    <name type="scientific">Thermoleophilum album</name>
    <dbReference type="NCBI Taxonomy" id="29539"/>
    <lineage>
        <taxon>Bacteria</taxon>
        <taxon>Bacillati</taxon>
        <taxon>Actinomycetota</taxon>
        <taxon>Thermoleophilia</taxon>
        <taxon>Thermoleophilales</taxon>
        <taxon>Thermoleophilaceae</taxon>
        <taxon>Thermoleophilum</taxon>
    </lineage>
</organism>
<dbReference type="SMART" id="SM01016">
    <property type="entry name" value="Arg_tRNA_synt_N"/>
    <property type="match status" value="1"/>
</dbReference>
<evidence type="ECO:0000259" key="13">
    <source>
        <dbReference type="SMART" id="SM00836"/>
    </source>
</evidence>
<dbReference type="OrthoDB" id="9803211at2"/>
<dbReference type="STRING" id="29539.SAMN02745716_0014"/>
<evidence type="ECO:0000259" key="14">
    <source>
        <dbReference type="SMART" id="SM01016"/>
    </source>
</evidence>
<dbReference type="NCBIfam" id="TIGR00456">
    <property type="entry name" value="argS"/>
    <property type="match status" value="1"/>
</dbReference>
<evidence type="ECO:0000256" key="8">
    <source>
        <dbReference type="ARBA" id="ARBA00022917"/>
    </source>
</evidence>
<comment type="subcellular location">
    <subcellularLocation>
        <location evidence="1 11">Cytoplasm</location>
    </subcellularLocation>
</comment>
<keyword evidence="4 11" id="KW-0963">Cytoplasm</keyword>
<dbReference type="EC" id="6.1.1.19" evidence="11"/>
<evidence type="ECO:0000256" key="1">
    <source>
        <dbReference type="ARBA" id="ARBA00004496"/>
    </source>
</evidence>
<keyword evidence="8 11" id="KW-0648">Protein biosynthesis</keyword>
<dbReference type="GO" id="GO:0005524">
    <property type="term" value="F:ATP binding"/>
    <property type="evidence" value="ECO:0007669"/>
    <property type="project" value="UniProtKB-UniRule"/>
</dbReference>
<evidence type="ECO:0000256" key="12">
    <source>
        <dbReference type="RuleBase" id="RU363038"/>
    </source>
</evidence>
<keyword evidence="6 11" id="KW-0547">Nucleotide-binding</keyword>
<reference evidence="16" key="1">
    <citation type="submission" date="2016-10" db="EMBL/GenBank/DDBJ databases">
        <authorList>
            <person name="Varghese N."/>
            <person name="Submissions S."/>
        </authorList>
    </citation>
    <scope>NUCLEOTIDE SEQUENCE [LARGE SCALE GENOMIC DNA]</scope>
    <source>
        <strain evidence="16">ATCC 35263</strain>
    </source>
</reference>
<evidence type="ECO:0000313" key="16">
    <source>
        <dbReference type="Proteomes" id="UP000222056"/>
    </source>
</evidence>
<comment type="similarity">
    <text evidence="2 11 12">Belongs to the class-I aminoacyl-tRNA synthetase family.</text>
</comment>
<evidence type="ECO:0000256" key="11">
    <source>
        <dbReference type="HAMAP-Rule" id="MF_00123"/>
    </source>
</evidence>
<keyword evidence="5 11" id="KW-0436">Ligase</keyword>
<feature type="short sequence motif" description="'HIGH' region" evidence="11">
    <location>
        <begin position="148"/>
        <end position="158"/>
    </location>
</feature>
<dbReference type="PRINTS" id="PR01038">
    <property type="entry name" value="TRNASYNTHARG"/>
</dbReference>
<dbReference type="Pfam" id="PF05746">
    <property type="entry name" value="DALR_1"/>
    <property type="match status" value="1"/>
</dbReference>
<dbReference type="Gene3D" id="3.40.50.620">
    <property type="entry name" value="HUPs"/>
    <property type="match status" value="1"/>
</dbReference>
<keyword evidence="7 11" id="KW-0067">ATP-binding</keyword>
<evidence type="ECO:0000256" key="4">
    <source>
        <dbReference type="ARBA" id="ARBA00022490"/>
    </source>
</evidence>